<evidence type="ECO:0000256" key="8">
    <source>
        <dbReference type="ARBA" id="ARBA00052751"/>
    </source>
</evidence>
<dbReference type="STRING" id="638302.HMPREF0908_0710"/>
<comment type="caution">
    <text evidence="14">The sequence shown here is derived from an EMBL/GenBank/DDBJ whole genome shotgun (WGS) entry which is preliminary data.</text>
</comment>
<dbReference type="HOGENOM" id="CLU_039110_1_0_9"/>
<keyword evidence="14" id="KW-0413">Isomerase</keyword>
<dbReference type="OrthoDB" id="9805933at2"/>
<dbReference type="eggNOG" id="COG0809">
    <property type="taxonomic scope" value="Bacteria"/>
</dbReference>
<comment type="similarity">
    <text evidence="9 13">Belongs to the QueA family.</text>
</comment>
<dbReference type="EMBL" id="ACLA01000010">
    <property type="protein sequence ID" value="EEQ48980.1"/>
    <property type="molecule type" value="Genomic_DNA"/>
</dbReference>
<keyword evidence="15" id="KW-1185">Reference proteome</keyword>
<comment type="subcellular location">
    <subcellularLocation>
        <location evidence="1 13">Cytoplasm</location>
    </subcellularLocation>
</comment>
<evidence type="ECO:0000256" key="6">
    <source>
        <dbReference type="ARBA" id="ARBA00022691"/>
    </source>
</evidence>
<dbReference type="InterPro" id="IPR003699">
    <property type="entry name" value="QueA"/>
</dbReference>
<dbReference type="FunFam" id="3.40.1780.10:FF:000001">
    <property type="entry name" value="S-adenosylmethionine:tRNA ribosyltransferase-isomerase"/>
    <property type="match status" value="1"/>
</dbReference>
<evidence type="ECO:0000256" key="13">
    <source>
        <dbReference type="HAMAP-Rule" id="MF_00113"/>
    </source>
</evidence>
<dbReference type="HAMAP" id="MF_00113">
    <property type="entry name" value="QueA"/>
    <property type="match status" value="1"/>
</dbReference>
<evidence type="ECO:0000256" key="3">
    <source>
        <dbReference type="ARBA" id="ARBA00011245"/>
    </source>
</evidence>
<dbReference type="FunFam" id="2.40.10.240:FF:000002">
    <property type="entry name" value="S-adenosylmethionine:tRNA ribosyltransferase-isomerase"/>
    <property type="match status" value="1"/>
</dbReference>
<dbReference type="GO" id="GO:0051075">
    <property type="term" value="F:S-adenosylmethionine:tRNA ribosyltransferase-isomerase activity"/>
    <property type="evidence" value="ECO:0007669"/>
    <property type="project" value="UniProtKB-EC"/>
</dbReference>
<keyword evidence="7 13" id="KW-0671">Queuosine biosynthesis</keyword>
<dbReference type="PANTHER" id="PTHR30307:SF0">
    <property type="entry name" value="S-ADENOSYLMETHIONINE:TRNA RIBOSYLTRANSFERASE-ISOMERASE"/>
    <property type="match status" value="1"/>
</dbReference>
<dbReference type="NCBIfam" id="NF001140">
    <property type="entry name" value="PRK00147.1"/>
    <property type="match status" value="1"/>
</dbReference>
<accession>C4V2G6</accession>
<evidence type="ECO:0000256" key="9">
    <source>
        <dbReference type="ARBA" id="ARBA00061210"/>
    </source>
</evidence>
<protein>
    <recommendedName>
        <fullName evidence="11 13">S-adenosylmethionine:tRNA ribosyltransferase-isomerase</fullName>
        <ecNumber evidence="10 13">2.4.99.17</ecNumber>
    </recommendedName>
    <alternativeName>
        <fullName evidence="12 13">Queuosine biosynthesis protein QueA</fullName>
    </alternativeName>
</protein>
<evidence type="ECO:0000313" key="15">
    <source>
        <dbReference type="Proteomes" id="UP000005309"/>
    </source>
</evidence>
<dbReference type="Gene3D" id="3.40.1780.10">
    <property type="entry name" value="QueA-like"/>
    <property type="match status" value="2"/>
</dbReference>
<dbReference type="InterPro" id="IPR042118">
    <property type="entry name" value="QueA_dom1"/>
</dbReference>
<gene>
    <name evidence="13 14" type="primary">queA</name>
    <name evidence="14" type="ORF">HMPREF0908_0710</name>
</gene>
<dbReference type="InterPro" id="IPR036100">
    <property type="entry name" value="QueA_sf"/>
</dbReference>
<dbReference type="Proteomes" id="UP000005309">
    <property type="component" value="Unassembled WGS sequence"/>
</dbReference>
<organism evidence="14 15">
    <name type="scientific">Selenomonas flueggei ATCC 43531</name>
    <dbReference type="NCBI Taxonomy" id="638302"/>
    <lineage>
        <taxon>Bacteria</taxon>
        <taxon>Bacillati</taxon>
        <taxon>Bacillota</taxon>
        <taxon>Negativicutes</taxon>
        <taxon>Selenomonadales</taxon>
        <taxon>Selenomonadaceae</taxon>
        <taxon>Selenomonas</taxon>
    </lineage>
</organism>
<dbReference type="GO" id="GO:0005737">
    <property type="term" value="C:cytoplasm"/>
    <property type="evidence" value="ECO:0007669"/>
    <property type="project" value="UniProtKB-SubCell"/>
</dbReference>
<keyword evidence="5 13" id="KW-0808">Transferase</keyword>
<comment type="pathway">
    <text evidence="2 13">tRNA modification; tRNA-queuosine biosynthesis.</text>
</comment>
<keyword evidence="4 13" id="KW-0963">Cytoplasm</keyword>
<dbReference type="GO" id="GO:0008616">
    <property type="term" value="P:tRNA queuosine(34) biosynthetic process"/>
    <property type="evidence" value="ECO:0007669"/>
    <property type="project" value="UniProtKB-UniRule"/>
</dbReference>
<name>C4V2G6_9FIRM</name>
<reference evidence="14 15" key="1">
    <citation type="submission" date="2009-04" db="EMBL/GenBank/DDBJ databases">
        <authorList>
            <person name="Qin X."/>
            <person name="Bachman B."/>
            <person name="Battles P."/>
            <person name="Bell A."/>
            <person name="Bess C."/>
            <person name="Bickham C."/>
            <person name="Chaboub L."/>
            <person name="Chen D."/>
            <person name="Coyle M."/>
            <person name="Deiros D.R."/>
            <person name="Dinh H."/>
            <person name="Forbes L."/>
            <person name="Fowler G."/>
            <person name="Francisco L."/>
            <person name="Fu Q."/>
            <person name="Gubbala S."/>
            <person name="Hale W."/>
            <person name="Han Y."/>
            <person name="Hemphill L."/>
            <person name="Highlander S.K."/>
            <person name="Hirani K."/>
            <person name="Hogues M."/>
            <person name="Jackson L."/>
            <person name="Jakkamsetti A."/>
            <person name="Javaid M."/>
            <person name="Jiang H."/>
            <person name="Korchina V."/>
            <person name="Kovar C."/>
            <person name="Lara F."/>
            <person name="Lee S."/>
            <person name="Mata R."/>
            <person name="Mathew T."/>
            <person name="Moen C."/>
            <person name="Morales K."/>
            <person name="Munidasa M."/>
            <person name="Nazareth L."/>
            <person name="Ngo R."/>
            <person name="Nguyen L."/>
            <person name="Okwuonu G."/>
            <person name="Ongeri F."/>
            <person name="Patil S."/>
            <person name="Petrosino J."/>
            <person name="Pham C."/>
            <person name="Pham P."/>
            <person name="Pu L.-L."/>
            <person name="Puazo M."/>
            <person name="Raj R."/>
            <person name="Reid J."/>
            <person name="Rouhana J."/>
            <person name="Saada N."/>
            <person name="Shang Y."/>
            <person name="Simmons D."/>
            <person name="Thornton R."/>
            <person name="Warren J."/>
            <person name="Weissenberger G."/>
            <person name="Zhang J."/>
            <person name="Zhang L."/>
            <person name="Zhou C."/>
            <person name="Zhu D."/>
            <person name="Muzny D."/>
            <person name="Worley K."/>
            <person name="Gibbs R."/>
        </authorList>
    </citation>
    <scope>NUCLEOTIDE SEQUENCE [LARGE SCALE GENOMIC DNA]</scope>
    <source>
        <strain evidence="14 15">ATCC 43531</strain>
    </source>
</reference>
<dbReference type="InterPro" id="IPR042119">
    <property type="entry name" value="QueA_dom2"/>
</dbReference>
<dbReference type="PANTHER" id="PTHR30307">
    <property type="entry name" value="S-ADENOSYLMETHIONINE:TRNA RIBOSYLTRANSFERASE-ISOMERASE"/>
    <property type="match status" value="1"/>
</dbReference>
<evidence type="ECO:0000256" key="12">
    <source>
        <dbReference type="ARBA" id="ARBA00076160"/>
    </source>
</evidence>
<evidence type="ECO:0000256" key="11">
    <source>
        <dbReference type="ARBA" id="ARBA00069325"/>
    </source>
</evidence>
<dbReference type="AlphaFoldDB" id="C4V2G6"/>
<evidence type="ECO:0000256" key="10">
    <source>
        <dbReference type="ARBA" id="ARBA00066503"/>
    </source>
</evidence>
<dbReference type="RefSeq" id="WP_006689445.1">
    <property type="nucleotide sequence ID" value="NZ_GG694006.1"/>
</dbReference>
<dbReference type="SUPFAM" id="SSF111337">
    <property type="entry name" value="QueA-like"/>
    <property type="match status" value="1"/>
</dbReference>
<sequence>MNISDFDYFLPEEQIAQVPADPRDSSRMMVLSPKTQSIEHRHFYQLDEYLTDGDVLIFNDTRVIPARLIGVRQPTGGKAEVFLLRQLERDRWEVLVKPGKKMRVGSVITFGHELSCEVLAYTDFGGRIVKFSYEGIFEEILDRLGTMPLPPYIHETLEDPERYQTIYSREKGSAAAPTAGLHFTESLMDRLRKKGVHLGFVTLHVGLGTFRPVQVDEIEDHVMHSEFYSIPTETADLIRMAKQEGRRVVAVGTTSIRTLESAAVDHGMIEEKRGQTNIFIYPGYQFKIVDAVITNFHLPKSTLIMLVSAFAGREFTLQAYRTAVEENYRFFSFGDAMLIQSRA</sequence>
<dbReference type="EC" id="2.4.99.17" evidence="10 13"/>
<evidence type="ECO:0000256" key="4">
    <source>
        <dbReference type="ARBA" id="ARBA00022490"/>
    </source>
</evidence>
<dbReference type="NCBIfam" id="TIGR00113">
    <property type="entry name" value="queA"/>
    <property type="match status" value="1"/>
</dbReference>
<evidence type="ECO:0000313" key="14">
    <source>
        <dbReference type="EMBL" id="EEQ48980.1"/>
    </source>
</evidence>
<dbReference type="UniPathway" id="UPA00392"/>
<evidence type="ECO:0000256" key="5">
    <source>
        <dbReference type="ARBA" id="ARBA00022679"/>
    </source>
</evidence>
<dbReference type="Pfam" id="PF02547">
    <property type="entry name" value="Queuosine_synth"/>
    <property type="match status" value="1"/>
</dbReference>
<comment type="subunit">
    <text evidence="3 13">Monomer.</text>
</comment>
<dbReference type="Gene3D" id="2.40.10.240">
    <property type="entry name" value="QueA-like"/>
    <property type="match status" value="1"/>
</dbReference>
<evidence type="ECO:0000256" key="7">
    <source>
        <dbReference type="ARBA" id="ARBA00022785"/>
    </source>
</evidence>
<comment type="function">
    <text evidence="13">Transfers and isomerizes the ribose moiety from AdoMet to the 7-aminomethyl group of 7-deazaguanine (preQ1-tRNA) to give epoxyqueuosine (oQ-tRNA).</text>
</comment>
<proteinExistence type="inferred from homology"/>
<evidence type="ECO:0000256" key="2">
    <source>
        <dbReference type="ARBA" id="ARBA00004691"/>
    </source>
</evidence>
<keyword evidence="6 13" id="KW-0949">S-adenosyl-L-methionine</keyword>
<comment type="catalytic activity">
    <reaction evidence="8 13">
        <text>7-aminomethyl-7-carbaguanosine(34) in tRNA + S-adenosyl-L-methionine = epoxyqueuosine(34) in tRNA + adenine + L-methionine + 2 H(+)</text>
        <dbReference type="Rhea" id="RHEA:32155"/>
        <dbReference type="Rhea" id="RHEA-COMP:10342"/>
        <dbReference type="Rhea" id="RHEA-COMP:18582"/>
        <dbReference type="ChEBI" id="CHEBI:15378"/>
        <dbReference type="ChEBI" id="CHEBI:16708"/>
        <dbReference type="ChEBI" id="CHEBI:57844"/>
        <dbReference type="ChEBI" id="CHEBI:59789"/>
        <dbReference type="ChEBI" id="CHEBI:82833"/>
        <dbReference type="ChEBI" id="CHEBI:194443"/>
        <dbReference type="EC" id="2.4.99.17"/>
    </reaction>
</comment>
<evidence type="ECO:0000256" key="1">
    <source>
        <dbReference type="ARBA" id="ARBA00004496"/>
    </source>
</evidence>